<feature type="transmembrane region" description="Helical" evidence="1">
    <location>
        <begin position="20"/>
        <end position="42"/>
    </location>
</feature>
<evidence type="ECO:0000313" key="2">
    <source>
        <dbReference type="EMBL" id="VDO22762.1"/>
    </source>
</evidence>
<accession>A0A0R3QM36</accession>
<keyword evidence="1" id="KW-0472">Membrane</keyword>
<dbReference type="EMBL" id="UZAG01015715">
    <property type="protein sequence ID" value="VDO22762.1"/>
    <property type="molecule type" value="Genomic_DNA"/>
</dbReference>
<gene>
    <name evidence="2" type="ORF">BTMF_LOCUS6822</name>
</gene>
<keyword evidence="1" id="KW-0812">Transmembrane</keyword>
<proteinExistence type="predicted"/>
<dbReference type="Proteomes" id="UP000280834">
    <property type="component" value="Unassembled WGS sequence"/>
</dbReference>
<reference evidence="4" key="1">
    <citation type="submission" date="2017-02" db="UniProtKB">
        <authorList>
            <consortium name="WormBaseParasite"/>
        </authorList>
    </citation>
    <scope>IDENTIFICATION</scope>
</reference>
<sequence length="66" mass="8030">MKEKENVRDKQEKNCETTAIIWKIIATIRFPPAILIITKFIILNQEFKMRKCLVIFKKFLYKVERK</sequence>
<reference evidence="2 3" key="2">
    <citation type="submission" date="2018-11" db="EMBL/GenBank/DDBJ databases">
        <authorList>
            <consortium name="Pathogen Informatics"/>
        </authorList>
    </citation>
    <scope>NUCLEOTIDE SEQUENCE [LARGE SCALE GENOMIC DNA]</scope>
</reference>
<evidence type="ECO:0000313" key="4">
    <source>
        <dbReference type="WBParaSite" id="BTMF_0000877101-mRNA-1"/>
    </source>
</evidence>
<keyword evidence="1" id="KW-1133">Transmembrane helix</keyword>
<evidence type="ECO:0000256" key="1">
    <source>
        <dbReference type="SAM" id="Phobius"/>
    </source>
</evidence>
<evidence type="ECO:0000313" key="3">
    <source>
        <dbReference type="Proteomes" id="UP000280834"/>
    </source>
</evidence>
<name>A0A0R3QM36_9BILA</name>
<protein>
    <submittedName>
        <fullName evidence="2 4">Uncharacterized protein</fullName>
    </submittedName>
</protein>
<dbReference type="AlphaFoldDB" id="A0A0R3QM36"/>
<keyword evidence="3" id="KW-1185">Reference proteome</keyword>
<dbReference type="WBParaSite" id="BTMF_0000877101-mRNA-1">
    <property type="protein sequence ID" value="BTMF_0000877101-mRNA-1"/>
    <property type="gene ID" value="BTMF_0000877101"/>
</dbReference>
<organism evidence="4">
    <name type="scientific">Brugia timori</name>
    <dbReference type="NCBI Taxonomy" id="42155"/>
    <lineage>
        <taxon>Eukaryota</taxon>
        <taxon>Metazoa</taxon>
        <taxon>Ecdysozoa</taxon>
        <taxon>Nematoda</taxon>
        <taxon>Chromadorea</taxon>
        <taxon>Rhabditida</taxon>
        <taxon>Spirurina</taxon>
        <taxon>Spiruromorpha</taxon>
        <taxon>Filarioidea</taxon>
        <taxon>Onchocercidae</taxon>
        <taxon>Brugia</taxon>
    </lineage>
</organism>